<feature type="signal peptide" evidence="1">
    <location>
        <begin position="1"/>
        <end position="22"/>
    </location>
</feature>
<accession>A0ABP9UWG6</accession>
<keyword evidence="1" id="KW-0732">Signal</keyword>
<organism evidence="2 3">
    <name type="scientific">Rubritalea halochordaticola</name>
    <dbReference type="NCBI Taxonomy" id="714537"/>
    <lineage>
        <taxon>Bacteria</taxon>
        <taxon>Pseudomonadati</taxon>
        <taxon>Verrucomicrobiota</taxon>
        <taxon>Verrucomicrobiia</taxon>
        <taxon>Verrucomicrobiales</taxon>
        <taxon>Rubritaleaceae</taxon>
        <taxon>Rubritalea</taxon>
    </lineage>
</organism>
<dbReference type="SUPFAM" id="SSF56935">
    <property type="entry name" value="Porins"/>
    <property type="match status" value="1"/>
</dbReference>
<dbReference type="EMBL" id="BAABRL010000001">
    <property type="protein sequence ID" value="GAA5494045.1"/>
    <property type="molecule type" value="Genomic_DNA"/>
</dbReference>
<gene>
    <name evidence="2" type="ORF">Rhal01_00201</name>
</gene>
<keyword evidence="3" id="KW-1185">Reference proteome</keyword>
<dbReference type="Proteomes" id="UP001424741">
    <property type="component" value="Unassembled WGS sequence"/>
</dbReference>
<proteinExistence type="predicted"/>
<sequence length="358" mass="38222">MFTRTSLITGLLLSSCTVYTFAGTAVSLPLDTSEEPSSPWRLRSGVMWRKTGALSISPDAFGAYTAGLPAFTSNVGEADQYADRTYADGFVNIGAATPNTGLTSYWGYDNSSQVVGDSITFNSAPITTLTSAEAAKTGDTTSAVPYIELAYLVPVNDQLEAGVSLQLAFNGLSSSINSTLDEASVVVSDTYNVPSGFIFPSPGYAGTFLGPGPLINNQPDSRSAVSTPIQSYAYRFEADTDVYSLALGAELQWQPKGSVYVGFSSGLVINYVDWSASWSAPTFSGSSASQTSFGDDGDDILYGFYSKANIGYQLDENWSLEGFFRYDWTESLEERVSTTAFDVNLSGWSGGVGVTYRF</sequence>
<reference evidence="2 3" key="1">
    <citation type="submission" date="2024-02" db="EMBL/GenBank/DDBJ databases">
        <title>Rubritalea halochordaticola NBRC 107102.</title>
        <authorList>
            <person name="Ichikawa N."/>
            <person name="Katano-Makiyama Y."/>
            <person name="Hidaka K."/>
        </authorList>
    </citation>
    <scope>NUCLEOTIDE SEQUENCE [LARGE SCALE GENOMIC DNA]</scope>
    <source>
        <strain evidence="2 3">NBRC 107102</strain>
    </source>
</reference>
<comment type="caution">
    <text evidence="2">The sequence shown here is derived from an EMBL/GenBank/DDBJ whole genome shotgun (WGS) entry which is preliminary data.</text>
</comment>
<name>A0ABP9UWG6_9BACT</name>
<evidence type="ECO:0000313" key="3">
    <source>
        <dbReference type="Proteomes" id="UP001424741"/>
    </source>
</evidence>
<dbReference type="PROSITE" id="PS51257">
    <property type="entry name" value="PROKAR_LIPOPROTEIN"/>
    <property type="match status" value="1"/>
</dbReference>
<evidence type="ECO:0000256" key="1">
    <source>
        <dbReference type="SAM" id="SignalP"/>
    </source>
</evidence>
<protein>
    <recommendedName>
        <fullName evidence="4">Outer membrane protein beta-barrel domain-containing protein</fullName>
    </recommendedName>
</protein>
<evidence type="ECO:0000313" key="2">
    <source>
        <dbReference type="EMBL" id="GAA5494045.1"/>
    </source>
</evidence>
<feature type="chain" id="PRO_5047088182" description="Outer membrane protein beta-barrel domain-containing protein" evidence="1">
    <location>
        <begin position="23"/>
        <end position="358"/>
    </location>
</feature>
<evidence type="ECO:0008006" key="4">
    <source>
        <dbReference type="Google" id="ProtNLM"/>
    </source>
</evidence>
<dbReference type="RefSeq" id="WP_346187088.1">
    <property type="nucleotide sequence ID" value="NZ_BAABRL010000001.1"/>
</dbReference>